<comment type="caution">
    <text evidence="3">The sequence shown here is derived from an EMBL/GenBank/DDBJ whole genome shotgun (WGS) entry which is preliminary data.</text>
</comment>
<gene>
    <name evidence="3" type="ORF">MNOR_LOCUS29909</name>
</gene>
<dbReference type="Proteomes" id="UP001497623">
    <property type="component" value="Unassembled WGS sequence"/>
</dbReference>
<feature type="transmembrane region" description="Helical" evidence="1">
    <location>
        <begin position="55"/>
        <end position="77"/>
    </location>
</feature>
<dbReference type="AlphaFoldDB" id="A0AAV2RZD8"/>
<accession>A0AAV2RZD8</accession>
<sequence>MILVTMTCFIFMAASSNAAMSDDMASLNAIDYDDGRYLVANDDGGLAMVFNSTSLLYAAIILIPIAIFVALVAVPLLGYDLGSIFRRTFATDQEYYGNYAYEGQDVAAYTDYAQRSLEILSPVLRAIDELYNRYG</sequence>
<keyword evidence="4" id="KW-1185">Reference proteome</keyword>
<feature type="signal peptide" evidence="2">
    <location>
        <begin position="1"/>
        <end position="18"/>
    </location>
</feature>
<keyword evidence="1" id="KW-0472">Membrane</keyword>
<protein>
    <submittedName>
        <fullName evidence="3">Uncharacterized protein</fullName>
    </submittedName>
</protein>
<organism evidence="3 4">
    <name type="scientific">Meganyctiphanes norvegica</name>
    <name type="common">Northern krill</name>
    <name type="synonym">Thysanopoda norvegica</name>
    <dbReference type="NCBI Taxonomy" id="48144"/>
    <lineage>
        <taxon>Eukaryota</taxon>
        <taxon>Metazoa</taxon>
        <taxon>Ecdysozoa</taxon>
        <taxon>Arthropoda</taxon>
        <taxon>Crustacea</taxon>
        <taxon>Multicrustacea</taxon>
        <taxon>Malacostraca</taxon>
        <taxon>Eumalacostraca</taxon>
        <taxon>Eucarida</taxon>
        <taxon>Euphausiacea</taxon>
        <taxon>Euphausiidae</taxon>
        <taxon>Meganyctiphanes</taxon>
    </lineage>
</organism>
<keyword evidence="2" id="KW-0732">Signal</keyword>
<name>A0AAV2RZD8_MEGNR</name>
<evidence type="ECO:0000256" key="2">
    <source>
        <dbReference type="SAM" id="SignalP"/>
    </source>
</evidence>
<evidence type="ECO:0000256" key="1">
    <source>
        <dbReference type="SAM" id="Phobius"/>
    </source>
</evidence>
<dbReference type="EMBL" id="CAXKWB010035564">
    <property type="protein sequence ID" value="CAL4146724.1"/>
    <property type="molecule type" value="Genomic_DNA"/>
</dbReference>
<proteinExistence type="predicted"/>
<keyword evidence="1" id="KW-1133">Transmembrane helix</keyword>
<evidence type="ECO:0000313" key="4">
    <source>
        <dbReference type="Proteomes" id="UP001497623"/>
    </source>
</evidence>
<reference evidence="3 4" key="1">
    <citation type="submission" date="2024-05" db="EMBL/GenBank/DDBJ databases">
        <authorList>
            <person name="Wallberg A."/>
        </authorList>
    </citation>
    <scope>NUCLEOTIDE SEQUENCE [LARGE SCALE GENOMIC DNA]</scope>
</reference>
<keyword evidence="1" id="KW-0812">Transmembrane</keyword>
<evidence type="ECO:0000313" key="3">
    <source>
        <dbReference type="EMBL" id="CAL4146724.1"/>
    </source>
</evidence>
<feature type="chain" id="PRO_5043438780" evidence="2">
    <location>
        <begin position="19"/>
        <end position="135"/>
    </location>
</feature>